<gene>
    <name evidence="2" type="ordered locus">SpiGrapes_3071</name>
</gene>
<dbReference type="GO" id="GO:0002949">
    <property type="term" value="P:tRNA threonylcarbamoyladenosine modification"/>
    <property type="evidence" value="ECO:0007669"/>
    <property type="project" value="InterPro"/>
</dbReference>
<reference evidence="2 3" key="1">
    <citation type="submission" date="2011-11" db="EMBL/GenBank/DDBJ databases">
        <title>Complete sequence of Spirochaeta sp. grapes.</title>
        <authorList>
            <consortium name="US DOE Joint Genome Institute"/>
            <person name="Lucas S."/>
            <person name="Han J."/>
            <person name="Lapidus A."/>
            <person name="Cheng J.-F."/>
            <person name="Goodwin L."/>
            <person name="Pitluck S."/>
            <person name="Peters L."/>
            <person name="Ovchinnikova G."/>
            <person name="Munk A.C."/>
            <person name="Detter J.C."/>
            <person name="Han C."/>
            <person name="Tapia R."/>
            <person name="Land M."/>
            <person name="Hauser L."/>
            <person name="Kyrpides N."/>
            <person name="Ivanova N."/>
            <person name="Pagani I."/>
            <person name="Ritalahtilisa K."/>
            <person name="Loeffler F."/>
            <person name="Woyke T."/>
        </authorList>
    </citation>
    <scope>NUCLEOTIDE SEQUENCE [LARGE SCALE GENOMIC DNA]</scope>
    <source>
        <strain evidence="3">ATCC BAA-1885 / DSM 22778 / Grapes</strain>
    </source>
</reference>
<organism evidence="2 3">
    <name type="scientific">Sphaerochaeta pleomorpha (strain ATCC BAA-1885 / DSM 22778 / Grapes)</name>
    <dbReference type="NCBI Taxonomy" id="158190"/>
    <lineage>
        <taxon>Bacteria</taxon>
        <taxon>Pseudomonadati</taxon>
        <taxon>Spirochaetota</taxon>
        <taxon>Spirochaetia</taxon>
        <taxon>Spirochaetales</taxon>
        <taxon>Sphaerochaetaceae</taxon>
        <taxon>Sphaerochaeta</taxon>
    </lineage>
</organism>
<name>G8QYH1_SPHPG</name>
<accession>G8QYH1</accession>
<evidence type="ECO:0000313" key="2">
    <source>
        <dbReference type="EMBL" id="AEV30818.1"/>
    </source>
</evidence>
<proteinExistence type="predicted"/>
<dbReference type="Pfam" id="PF00814">
    <property type="entry name" value="TsaD"/>
    <property type="match status" value="1"/>
</dbReference>
<dbReference type="HOGENOM" id="CLU_064886_3_0_12"/>
<dbReference type="AlphaFoldDB" id="G8QYH1"/>
<dbReference type="SUPFAM" id="SSF53067">
    <property type="entry name" value="Actin-like ATPase domain"/>
    <property type="match status" value="2"/>
</dbReference>
<dbReference type="EMBL" id="CP003155">
    <property type="protein sequence ID" value="AEV30818.1"/>
    <property type="molecule type" value="Genomic_DNA"/>
</dbReference>
<dbReference type="Proteomes" id="UP000005632">
    <property type="component" value="Chromosome"/>
</dbReference>
<evidence type="ECO:0000259" key="1">
    <source>
        <dbReference type="Pfam" id="PF00814"/>
    </source>
</evidence>
<dbReference type="OrthoDB" id="9784166at2"/>
<dbReference type="RefSeq" id="WP_014271657.1">
    <property type="nucleotide sequence ID" value="NC_016633.1"/>
</dbReference>
<dbReference type="InterPro" id="IPR022496">
    <property type="entry name" value="T6A_TsaB"/>
</dbReference>
<dbReference type="STRING" id="158190.SpiGrapes_3071"/>
<dbReference type="CDD" id="cd24032">
    <property type="entry name" value="ASKHA_NBD_TsaB"/>
    <property type="match status" value="1"/>
</dbReference>
<dbReference type="InterPro" id="IPR043129">
    <property type="entry name" value="ATPase_NBD"/>
</dbReference>
<dbReference type="eggNOG" id="COG1214">
    <property type="taxonomic scope" value="Bacteria"/>
</dbReference>
<protein>
    <submittedName>
        <fullName evidence="2">Universal bacterial protein YeaZ</fullName>
    </submittedName>
</protein>
<evidence type="ECO:0000313" key="3">
    <source>
        <dbReference type="Proteomes" id="UP000005632"/>
    </source>
</evidence>
<dbReference type="InterPro" id="IPR000905">
    <property type="entry name" value="Gcp-like_dom"/>
</dbReference>
<dbReference type="NCBIfam" id="TIGR03725">
    <property type="entry name" value="T6A_YeaZ"/>
    <property type="match status" value="1"/>
</dbReference>
<feature type="domain" description="Gcp-like" evidence="1">
    <location>
        <begin position="39"/>
        <end position="151"/>
    </location>
</feature>
<sequence>MNILSVDTSTEAMALCLARGTEDNLFERFETRTIANGAQHSESLVPQMLELCKHNGLILKDLDLLVCTNGPGSFTGLRIGMSACKGVALAASIPLVSISTLDALYECVSFFNGAVVPAIDARKKRFYTAIYADGKRQTPDLDCDGDEIAKLLEGHTSTLVTGPDAVAFSHQLKNYDGALFVDGNPSANLALTLIRLGFKKFRDNGPDDIGTGPAYVRKSDAELALLEKIRKLEEING</sequence>
<dbReference type="KEGG" id="sgp:SpiGrapes_3071"/>
<dbReference type="Gene3D" id="3.30.420.40">
    <property type="match status" value="2"/>
</dbReference>
<keyword evidence="3" id="KW-1185">Reference proteome</keyword>